<dbReference type="RefSeq" id="WP_186817261.1">
    <property type="nucleotide sequence ID" value="NZ_BJVJ01000125.1"/>
</dbReference>
<accession>A0A511DQ23</accession>
<evidence type="ECO:0000313" key="1">
    <source>
        <dbReference type="EMBL" id="GEL26941.1"/>
    </source>
</evidence>
<dbReference type="EMBL" id="BJVJ01000125">
    <property type="protein sequence ID" value="GEL26941.1"/>
    <property type="molecule type" value="Genomic_DNA"/>
</dbReference>
<sequence>MRIQVEGARCQAYGLCVEHAPAAFQLDDWGYATAADDGLVTAPDVPGVEKAIAECPAQAIRRIDSD</sequence>
<evidence type="ECO:0000313" key="2">
    <source>
        <dbReference type="Proteomes" id="UP000321685"/>
    </source>
</evidence>
<dbReference type="Gene3D" id="3.30.70.20">
    <property type="match status" value="1"/>
</dbReference>
<protein>
    <submittedName>
        <fullName evidence="1">Ferredoxin</fullName>
    </submittedName>
</protein>
<dbReference type="SUPFAM" id="SSF54862">
    <property type="entry name" value="4Fe-4S ferredoxins"/>
    <property type="match status" value="1"/>
</dbReference>
<gene>
    <name evidence="1" type="ORF">PSU4_58950</name>
</gene>
<comment type="caution">
    <text evidence="1">The sequence shown here is derived from an EMBL/GenBank/DDBJ whole genome shotgun (WGS) entry which is preliminary data.</text>
</comment>
<reference evidence="1 2" key="1">
    <citation type="submission" date="2019-07" db="EMBL/GenBank/DDBJ databases">
        <title>Whole genome shotgun sequence of Pseudonocardia sulfidoxydans NBRC 16205.</title>
        <authorList>
            <person name="Hosoyama A."/>
            <person name="Uohara A."/>
            <person name="Ohji S."/>
            <person name="Ichikawa N."/>
        </authorList>
    </citation>
    <scope>NUCLEOTIDE SEQUENCE [LARGE SCALE GENOMIC DNA]</scope>
    <source>
        <strain evidence="1 2">NBRC 16205</strain>
    </source>
</reference>
<dbReference type="AlphaFoldDB" id="A0A511DQ23"/>
<organism evidence="1 2">
    <name type="scientific">Pseudonocardia sulfidoxydans NBRC 16205</name>
    <dbReference type="NCBI Taxonomy" id="1223511"/>
    <lineage>
        <taxon>Bacteria</taxon>
        <taxon>Bacillati</taxon>
        <taxon>Actinomycetota</taxon>
        <taxon>Actinomycetes</taxon>
        <taxon>Pseudonocardiales</taxon>
        <taxon>Pseudonocardiaceae</taxon>
        <taxon>Pseudonocardia</taxon>
    </lineage>
</organism>
<dbReference type="Proteomes" id="UP000321685">
    <property type="component" value="Unassembled WGS sequence"/>
</dbReference>
<dbReference type="Pfam" id="PF13459">
    <property type="entry name" value="Fer4_15"/>
    <property type="match status" value="1"/>
</dbReference>
<name>A0A511DQ23_9PSEU</name>
<proteinExistence type="predicted"/>
<keyword evidence="2" id="KW-1185">Reference proteome</keyword>